<dbReference type="Proteomes" id="UP001249240">
    <property type="component" value="Unassembled WGS sequence"/>
</dbReference>
<protein>
    <recommendedName>
        <fullName evidence="3">Poly (Glycerol-phosphate) alpha-glucosyltransferase</fullName>
    </recommendedName>
</protein>
<dbReference type="GO" id="GO:0005975">
    <property type="term" value="P:carbohydrate metabolic process"/>
    <property type="evidence" value="ECO:0007669"/>
    <property type="project" value="InterPro"/>
</dbReference>
<dbReference type="AlphaFoldDB" id="A0AAW8SUE4"/>
<organism evidence="1 2">
    <name type="scientific">Enterococcus raffinosus</name>
    <dbReference type="NCBI Taxonomy" id="71452"/>
    <lineage>
        <taxon>Bacteria</taxon>
        <taxon>Bacillati</taxon>
        <taxon>Bacillota</taxon>
        <taxon>Bacilli</taxon>
        <taxon>Lactobacillales</taxon>
        <taxon>Enterococcaceae</taxon>
        <taxon>Enterococcus</taxon>
    </lineage>
</organism>
<accession>A0AAW8SUE4</accession>
<proteinExistence type="predicted"/>
<dbReference type="EMBL" id="JARPXM010000008">
    <property type="protein sequence ID" value="MDT2538453.1"/>
    <property type="molecule type" value="Genomic_DNA"/>
</dbReference>
<dbReference type="RefSeq" id="WP_010743721.1">
    <property type="nucleotide sequence ID" value="NZ_BAAAXM010000014.1"/>
</dbReference>
<name>A0AAW8SUE4_9ENTE</name>
<comment type="caution">
    <text evidence="1">The sequence shown here is derived from an EMBL/GenBank/DDBJ whole genome shotgun (WGS) entry which is preliminary data.</text>
</comment>
<evidence type="ECO:0008006" key="3">
    <source>
        <dbReference type="Google" id="ProtNLM"/>
    </source>
</evidence>
<reference evidence="1" key="1">
    <citation type="submission" date="2023-03" db="EMBL/GenBank/DDBJ databases">
        <authorList>
            <person name="Shen W."/>
            <person name="Cai J."/>
        </authorList>
    </citation>
    <scope>NUCLEOTIDE SEQUENCE</scope>
    <source>
        <strain evidence="1">B646-2</strain>
    </source>
</reference>
<evidence type="ECO:0000313" key="1">
    <source>
        <dbReference type="EMBL" id="MDT2538453.1"/>
    </source>
</evidence>
<evidence type="ECO:0000313" key="2">
    <source>
        <dbReference type="Proteomes" id="UP001249240"/>
    </source>
</evidence>
<dbReference type="InterPro" id="IPR008928">
    <property type="entry name" value="6-hairpin_glycosidase_sf"/>
</dbReference>
<dbReference type="SUPFAM" id="SSF48208">
    <property type="entry name" value="Six-hairpin glycosidases"/>
    <property type="match status" value="1"/>
</dbReference>
<gene>
    <name evidence="1" type="ORF">P7D78_09965</name>
</gene>
<sequence length="577" mass="68149">MKKYRFFINQLWGDRLSIYTIENRFQSVRNILEKNKQENVVPLIIVSWGEFDNRGQVNEIYGETHENVWSDFLAYYNEKKLDQKSYFRVDILTKEKLVSFEELKEVIGRIKRNNYGDFNFRVVGKKQRSFLKEELTGNAILKPSKKHRVGRNLPELSINEQNYRGYVKRKYGERDSDLSYLEQAVIYIFETQAFYFEADQAYSLKDYGNGNRVRAITYSNLAEMTDLVIHHGTDYLKNQLTSSGQFIYGYFPCYDQEIKGYNSVRHFSSLYALCEAAQYLKAESVYNDLSKGILWGIQQLTSTIHGYTMVGEPLNTSIEYKLGAQATAILAIAKYAEVTGDTQFNSFLKKLIMSVEDKFMTKDNRTIHVLNEDLSIKETFRIVYYDGEILFALLRAYGIFREEKILRTCEVLMKQFIENDYQKYHDHWLSYATNEFLKYQEKQEYYRFGLNNALGNIRFIDKRDTAYPTMLELLVAASKMVDKLAVSEMKPMIFQKEEEFLAVKDRINAVMKKRVQHELSTGVMFPEFAQFFKKPSKISYGFFARHDRFRMRIDDAEHFLSGLINFRLHEMEEKKLW</sequence>